<feature type="domain" description="DNA polymerase helix-hairpin-helix motif" evidence="15">
    <location>
        <begin position="299"/>
        <end position="382"/>
    </location>
</feature>
<evidence type="ECO:0000256" key="5">
    <source>
        <dbReference type="ARBA" id="ARBA00022490"/>
    </source>
</evidence>
<comment type="similarity">
    <text evidence="2">Belongs to the DNA polymerase type-C family. DnaE2 subfamily.</text>
</comment>
<evidence type="ECO:0000256" key="12">
    <source>
        <dbReference type="ARBA" id="ARBA00049244"/>
    </source>
</evidence>
<organism evidence="17">
    <name type="scientific">freshwater metagenome</name>
    <dbReference type="NCBI Taxonomy" id="449393"/>
    <lineage>
        <taxon>unclassified sequences</taxon>
        <taxon>metagenomes</taxon>
        <taxon>ecological metagenomes</taxon>
    </lineage>
</organism>
<evidence type="ECO:0000256" key="8">
    <source>
        <dbReference type="ARBA" id="ARBA00022705"/>
    </source>
</evidence>
<dbReference type="GO" id="GO:0006281">
    <property type="term" value="P:DNA repair"/>
    <property type="evidence" value="ECO:0007669"/>
    <property type="project" value="UniProtKB-KW"/>
</dbReference>
<dbReference type="PANTHER" id="PTHR32294">
    <property type="entry name" value="DNA POLYMERASE III SUBUNIT ALPHA"/>
    <property type="match status" value="1"/>
</dbReference>
<dbReference type="EC" id="2.7.7.7" evidence="3"/>
<dbReference type="EMBL" id="CAESAJ010000121">
    <property type="protein sequence ID" value="CAB4341644.1"/>
    <property type="molecule type" value="Genomic_DNA"/>
</dbReference>
<keyword evidence="6" id="KW-0808">Transferase</keyword>
<sequence>MERLDGLPRAVAMHPCGVVLSDTTLLQRTPVQMSAQGYSMTQFDKDDVEHMGLLKLDVLGVRMQSALAYATSEIKRTENVELDIDAVSLDDPKTFELVQSTRTLGCFQIESPGQRELIGKFAPVEFNDLIIDISLFRPGPVKSDMITPFLRARQGWAMTDYIHEDLRDVLQETCGVVVFHEQVMRMIATLTGCSLEFADLVRRKLGDYRQIDQIREWFYRELRNRGYTLTVAEEAWTVLRAFASFGFCKAHAAAFALPTYQSAWLKAHYPAAFIAGVLTHDPGMYPKRLIVEDARNFNVPILGLDVNASADTYRVEYVPDRELMGIRVSLSDVKGINASEVGNIIAGQKFTSLADFVHRAAVSYPIIERLVLAGAFDGLHSGQASRRDLLWHLAQLVENRGSTTSNQLSLGMTQELWEPTPTGLKPMSMSEQVKHEIEILGLDISAHMISFYEEMLRDLAVVPAAHLLELRSESRVLVAGVKVATQTPPIRTGRRVVFVTVDDSTGPIDAAFFEEAQNQYASTIFNSWLVLMRGNVRRTGPRGVSISADGCWELSAVYRVWLDGGLPAVAQMLLTSPYDDSEAVIPAQIWEHASGFRQSPYADVRT</sequence>
<dbReference type="GO" id="GO:0008408">
    <property type="term" value="F:3'-5' exonuclease activity"/>
    <property type="evidence" value="ECO:0007669"/>
    <property type="project" value="InterPro"/>
</dbReference>
<evidence type="ECO:0000256" key="3">
    <source>
        <dbReference type="ARBA" id="ARBA00012417"/>
    </source>
</evidence>
<keyword evidence="9" id="KW-0227">DNA damage</keyword>
<accession>A0A6J5ZG58</accession>
<evidence type="ECO:0000256" key="7">
    <source>
        <dbReference type="ARBA" id="ARBA00022695"/>
    </source>
</evidence>
<evidence type="ECO:0000259" key="14">
    <source>
        <dbReference type="Pfam" id="PF07733"/>
    </source>
</evidence>
<evidence type="ECO:0000256" key="11">
    <source>
        <dbReference type="ARBA" id="ARBA00023204"/>
    </source>
</evidence>
<evidence type="ECO:0000256" key="10">
    <source>
        <dbReference type="ARBA" id="ARBA00022932"/>
    </source>
</evidence>
<dbReference type="Pfam" id="PF14579">
    <property type="entry name" value="HHH_6"/>
    <property type="match status" value="1"/>
</dbReference>
<gene>
    <name evidence="17" type="ORF">UFOPK3770_01008</name>
</gene>
<dbReference type="AlphaFoldDB" id="A0A6J5ZG58"/>
<evidence type="ECO:0000256" key="6">
    <source>
        <dbReference type="ARBA" id="ARBA00022679"/>
    </source>
</evidence>
<dbReference type="InterPro" id="IPR040982">
    <property type="entry name" value="DNA_pol3_finger"/>
</dbReference>
<dbReference type="Pfam" id="PF17657">
    <property type="entry name" value="DNA_pol3_finger"/>
    <property type="match status" value="1"/>
</dbReference>
<protein>
    <recommendedName>
        <fullName evidence="4">Error-prone DNA polymerase</fullName>
        <ecNumber evidence="3">2.7.7.7</ecNumber>
    </recommendedName>
</protein>
<dbReference type="GO" id="GO:0003887">
    <property type="term" value="F:DNA-directed DNA polymerase activity"/>
    <property type="evidence" value="ECO:0007669"/>
    <property type="project" value="UniProtKB-KW"/>
</dbReference>
<feature type="domain" description="Bacterial DNA polymerase III alpha subunit NTPase" evidence="14">
    <location>
        <begin position="2"/>
        <end position="60"/>
    </location>
</feature>
<dbReference type="CDD" id="cd04485">
    <property type="entry name" value="DnaE_OBF"/>
    <property type="match status" value="1"/>
</dbReference>
<feature type="domain" description="OB" evidence="13">
    <location>
        <begin position="476"/>
        <end position="551"/>
    </location>
</feature>
<name>A0A6J5ZG58_9ZZZZ</name>
<dbReference type="GO" id="GO:0005737">
    <property type="term" value="C:cytoplasm"/>
    <property type="evidence" value="ECO:0007669"/>
    <property type="project" value="UniProtKB-SubCell"/>
</dbReference>
<dbReference type="GO" id="GO:0003676">
    <property type="term" value="F:nucleic acid binding"/>
    <property type="evidence" value="ECO:0007669"/>
    <property type="project" value="InterPro"/>
</dbReference>
<keyword evidence="8" id="KW-0235">DNA replication</keyword>
<dbReference type="InterPro" id="IPR011708">
    <property type="entry name" value="DNA_pol3_alpha_NTPase_dom"/>
</dbReference>
<feature type="domain" description="DNA polymerase III alpha subunit finger" evidence="16">
    <location>
        <begin position="65"/>
        <end position="225"/>
    </location>
</feature>
<evidence type="ECO:0000256" key="4">
    <source>
        <dbReference type="ARBA" id="ARBA00017273"/>
    </source>
</evidence>
<dbReference type="InterPro" id="IPR004805">
    <property type="entry name" value="DnaE2/DnaE/PolC"/>
</dbReference>
<evidence type="ECO:0000256" key="9">
    <source>
        <dbReference type="ARBA" id="ARBA00022763"/>
    </source>
</evidence>
<dbReference type="Pfam" id="PF07733">
    <property type="entry name" value="DNA_pol3_alpha"/>
    <property type="match status" value="1"/>
</dbReference>
<dbReference type="Pfam" id="PF01336">
    <property type="entry name" value="tRNA_anti-codon"/>
    <property type="match status" value="1"/>
</dbReference>
<evidence type="ECO:0000259" key="13">
    <source>
        <dbReference type="Pfam" id="PF01336"/>
    </source>
</evidence>
<keyword evidence="5" id="KW-0963">Cytoplasm</keyword>
<reference evidence="17" key="1">
    <citation type="submission" date="2020-05" db="EMBL/GenBank/DDBJ databases">
        <authorList>
            <person name="Chiriac C."/>
            <person name="Salcher M."/>
            <person name="Ghai R."/>
            <person name="Kavagutti S V."/>
        </authorList>
    </citation>
    <scope>NUCLEOTIDE SEQUENCE</scope>
</reference>
<dbReference type="InterPro" id="IPR029460">
    <property type="entry name" value="DNAPol_HHH"/>
</dbReference>
<dbReference type="PANTHER" id="PTHR32294:SF4">
    <property type="entry name" value="ERROR-PRONE DNA POLYMERASE"/>
    <property type="match status" value="1"/>
</dbReference>
<dbReference type="GO" id="GO:0006260">
    <property type="term" value="P:DNA replication"/>
    <property type="evidence" value="ECO:0007669"/>
    <property type="project" value="UniProtKB-KW"/>
</dbReference>
<evidence type="ECO:0000256" key="2">
    <source>
        <dbReference type="ARBA" id="ARBA00007391"/>
    </source>
</evidence>
<comment type="catalytic activity">
    <reaction evidence="12">
        <text>DNA(n) + a 2'-deoxyribonucleoside 5'-triphosphate = DNA(n+1) + diphosphate</text>
        <dbReference type="Rhea" id="RHEA:22508"/>
        <dbReference type="Rhea" id="RHEA-COMP:17339"/>
        <dbReference type="Rhea" id="RHEA-COMP:17340"/>
        <dbReference type="ChEBI" id="CHEBI:33019"/>
        <dbReference type="ChEBI" id="CHEBI:61560"/>
        <dbReference type="ChEBI" id="CHEBI:173112"/>
        <dbReference type="EC" id="2.7.7.7"/>
    </reaction>
</comment>
<evidence type="ECO:0000259" key="16">
    <source>
        <dbReference type="Pfam" id="PF17657"/>
    </source>
</evidence>
<keyword evidence="7" id="KW-0548">Nucleotidyltransferase</keyword>
<dbReference type="Gene3D" id="1.10.150.870">
    <property type="match status" value="1"/>
</dbReference>
<evidence type="ECO:0000313" key="17">
    <source>
        <dbReference type="EMBL" id="CAB4341644.1"/>
    </source>
</evidence>
<keyword evidence="10" id="KW-0239">DNA-directed DNA polymerase</keyword>
<comment type="subcellular location">
    <subcellularLocation>
        <location evidence="1">Cytoplasm</location>
    </subcellularLocation>
</comment>
<keyword evidence="11" id="KW-0234">DNA repair</keyword>
<dbReference type="InterPro" id="IPR004365">
    <property type="entry name" value="NA-bd_OB_tRNA"/>
</dbReference>
<proteinExistence type="inferred from homology"/>
<evidence type="ECO:0000256" key="1">
    <source>
        <dbReference type="ARBA" id="ARBA00004496"/>
    </source>
</evidence>
<evidence type="ECO:0000259" key="15">
    <source>
        <dbReference type="Pfam" id="PF14579"/>
    </source>
</evidence>